<keyword evidence="16" id="KW-1185">Reference proteome</keyword>
<dbReference type="GO" id="GO:0005912">
    <property type="term" value="C:adherens junction"/>
    <property type="evidence" value="ECO:0007669"/>
    <property type="project" value="TreeGrafter"/>
</dbReference>
<dbReference type="GO" id="GO:0016323">
    <property type="term" value="C:basolateral plasma membrane"/>
    <property type="evidence" value="ECO:0007669"/>
    <property type="project" value="TreeGrafter"/>
</dbReference>
<dbReference type="PANTHER" id="PTHR23119">
    <property type="entry name" value="DISCS LARGE"/>
    <property type="match status" value="1"/>
</dbReference>
<feature type="compositionally biased region" description="Gly residues" evidence="13">
    <location>
        <begin position="140"/>
        <end position="151"/>
    </location>
</feature>
<dbReference type="GO" id="GO:0009966">
    <property type="term" value="P:regulation of signal transduction"/>
    <property type="evidence" value="ECO:0007669"/>
    <property type="project" value="UniProtKB-ARBA"/>
</dbReference>
<accession>A0A8U7P9Y0</accession>
<reference evidence="15" key="3">
    <citation type="submission" date="2025-09" db="UniProtKB">
        <authorList>
            <consortium name="Ensembl"/>
        </authorList>
    </citation>
    <scope>IDENTIFICATION</scope>
</reference>
<keyword evidence="6" id="KW-0597">Phosphoprotein</keyword>
<evidence type="ECO:0000313" key="15">
    <source>
        <dbReference type="Ensembl" id="ENSCMUP00000011863.2"/>
    </source>
</evidence>
<dbReference type="GO" id="GO:0005634">
    <property type="term" value="C:nucleus"/>
    <property type="evidence" value="ECO:0007669"/>
    <property type="project" value="UniProtKB-SubCell"/>
</dbReference>
<keyword evidence="8" id="KW-0007">Acetylation</keyword>
<dbReference type="GO" id="GO:0043113">
    <property type="term" value="P:receptor clustering"/>
    <property type="evidence" value="ECO:0007669"/>
    <property type="project" value="TreeGrafter"/>
</dbReference>
<dbReference type="InterPro" id="IPR001478">
    <property type="entry name" value="PDZ"/>
</dbReference>
<dbReference type="GO" id="GO:0045197">
    <property type="term" value="P:establishment or maintenance of epithelial cell apical/basal polarity"/>
    <property type="evidence" value="ECO:0007669"/>
    <property type="project" value="TreeGrafter"/>
</dbReference>
<evidence type="ECO:0000256" key="12">
    <source>
        <dbReference type="ARBA" id="ARBA00080868"/>
    </source>
</evidence>
<comment type="subcellular location">
    <subcellularLocation>
        <location evidence="2">Cell membrane</location>
        <topology evidence="2">Peripheral membrane protein</topology>
        <orientation evidence="2">Cytoplasmic side</orientation>
    </subcellularLocation>
    <subcellularLocation>
        <location evidence="3">Cytoplasm</location>
    </subcellularLocation>
    <subcellularLocation>
        <location evidence="1">Nucleus</location>
    </subcellularLocation>
</comment>
<reference evidence="16" key="1">
    <citation type="submission" date="2019-10" db="EMBL/GenBank/DDBJ databases">
        <title>Corvus moneduloides (New Caledonian crow) genome, bCorMon1, primary haplotype.</title>
        <authorList>
            <person name="Rutz C."/>
            <person name="Fungtammasan C."/>
            <person name="Mountcastle J."/>
            <person name="Formenti G."/>
            <person name="Chow W."/>
            <person name="Howe K."/>
            <person name="Steele M.P."/>
            <person name="Fernandes J."/>
            <person name="Gilbert M.T.P."/>
            <person name="Fedrigo O."/>
            <person name="Jarvis E.D."/>
            <person name="Gemmell N."/>
        </authorList>
    </citation>
    <scope>NUCLEOTIDE SEQUENCE [LARGE SCALE GENOMIC DNA]</scope>
</reference>
<proteinExistence type="predicted"/>
<organism evidence="15 16">
    <name type="scientific">Corvus moneduloides</name>
    <name type="common">New Caledonian crow</name>
    <dbReference type="NCBI Taxonomy" id="1196302"/>
    <lineage>
        <taxon>Eukaryota</taxon>
        <taxon>Metazoa</taxon>
        <taxon>Chordata</taxon>
        <taxon>Craniata</taxon>
        <taxon>Vertebrata</taxon>
        <taxon>Euteleostomi</taxon>
        <taxon>Archelosauria</taxon>
        <taxon>Archosauria</taxon>
        <taxon>Dinosauria</taxon>
        <taxon>Saurischia</taxon>
        <taxon>Theropoda</taxon>
        <taxon>Coelurosauria</taxon>
        <taxon>Aves</taxon>
        <taxon>Neognathae</taxon>
        <taxon>Neoaves</taxon>
        <taxon>Telluraves</taxon>
        <taxon>Australaves</taxon>
        <taxon>Passeriformes</taxon>
        <taxon>Corvoidea</taxon>
        <taxon>Corvidae</taxon>
        <taxon>Corvus</taxon>
    </lineage>
</organism>
<dbReference type="FunFam" id="2.30.42.10:FF:000121">
    <property type="entry name" value="Tax1-binding protein 3"/>
    <property type="match status" value="1"/>
</dbReference>
<keyword evidence="5" id="KW-0963">Cytoplasm</keyword>
<dbReference type="GO" id="GO:0016055">
    <property type="term" value="P:Wnt signaling pathway"/>
    <property type="evidence" value="ECO:0007669"/>
    <property type="project" value="UniProtKB-KW"/>
</dbReference>
<keyword evidence="4" id="KW-1003">Cell membrane</keyword>
<evidence type="ECO:0000256" key="11">
    <source>
        <dbReference type="ARBA" id="ARBA00074913"/>
    </source>
</evidence>
<feature type="compositionally biased region" description="Basic residues" evidence="13">
    <location>
        <begin position="28"/>
        <end position="38"/>
    </location>
</feature>
<evidence type="ECO:0000256" key="2">
    <source>
        <dbReference type="ARBA" id="ARBA00004413"/>
    </source>
</evidence>
<dbReference type="GO" id="GO:0098887">
    <property type="term" value="P:neurotransmitter receptor transport, endosome to postsynaptic membrane"/>
    <property type="evidence" value="ECO:0007669"/>
    <property type="project" value="TreeGrafter"/>
</dbReference>
<evidence type="ECO:0000256" key="13">
    <source>
        <dbReference type="SAM" id="MobiDB-lite"/>
    </source>
</evidence>
<dbReference type="GO" id="GO:0045211">
    <property type="term" value="C:postsynaptic membrane"/>
    <property type="evidence" value="ECO:0007669"/>
    <property type="project" value="TreeGrafter"/>
</dbReference>
<dbReference type="GO" id="GO:0098609">
    <property type="term" value="P:cell-cell adhesion"/>
    <property type="evidence" value="ECO:0007669"/>
    <property type="project" value="TreeGrafter"/>
</dbReference>
<dbReference type="GO" id="GO:0098968">
    <property type="term" value="P:neurotransmitter receptor transport postsynaptic membrane to endosome"/>
    <property type="evidence" value="ECO:0007669"/>
    <property type="project" value="TreeGrafter"/>
</dbReference>
<feature type="region of interest" description="Disordered" evidence="13">
    <location>
        <begin position="73"/>
        <end position="127"/>
    </location>
</feature>
<evidence type="ECO:0000256" key="6">
    <source>
        <dbReference type="ARBA" id="ARBA00022553"/>
    </source>
</evidence>
<dbReference type="InterPro" id="IPR050614">
    <property type="entry name" value="Synaptic_Scaffolding_LAP-MAGUK"/>
</dbReference>
<dbReference type="GO" id="GO:0005737">
    <property type="term" value="C:cytoplasm"/>
    <property type="evidence" value="ECO:0007669"/>
    <property type="project" value="UniProtKB-SubCell"/>
</dbReference>
<evidence type="ECO:0000256" key="10">
    <source>
        <dbReference type="ARBA" id="ARBA00023242"/>
    </source>
</evidence>
<dbReference type="PROSITE" id="PS50106">
    <property type="entry name" value="PDZ"/>
    <property type="match status" value="1"/>
</dbReference>
<evidence type="ECO:0000313" key="16">
    <source>
        <dbReference type="Proteomes" id="UP000694553"/>
    </source>
</evidence>
<feature type="region of interest" description="Disordered" evidence="13">
    <location>
        <begin position="140"/>
        <end position="161"/>
    </location>
</feature>
<evidence type="ECO:0000256" key="5">
    <source>
        <dbReference type="ARBA" id="ARBA00022490"/>
    </source>
</evidence>
<dbReference type="Pfam" id="PF00595">
    <property type="entry name" value="PDZ"/>
    <property type="match status" value="1"/>
</dbReference>
<dbReference type="CDD" id="cd10822">
    <property type="entry name" value="PDZ_TAX1BP3-like"/>
    <property type="match status" value="1"/>
</dbReference>
<dbReference type="GO" id="GO:0019901">
    <property type="term" value="F:protein kinase binding"/>
    <property type="evidence" value="ECO:0007669"/>
    <property type="project" value="TreeGrafter"/>
</dbReference>
<evidence type="ECO:0000256" key="8">
    <source>
        <dbReference type="ARBA" id="ARBA00022990"/>
    </source>
</evidence>
<evidence type="ECO:0000256" key="9">
    <source>
        <dbReference type="ARBA" id="ARBA00023136"/>
    </source>
</evidence>
<dbReference type="OMA" id="EANTHCT"/>
<dbReference type="AlphaFoldDB" id="A0A8C3DW43"/>
<evidence type="ECO:0000256" key="1">
    <source>
        <dbReference type="ARBA" id="ARBA00004123"/>
    </source>
</evidence>
<sequence length="302" mass="32130">MAALPRTAASLMNCGPSRLATTAAMAPRRARAPPRSHRHWGEANTRCTSPPALRPPRQLRGLAALLPVLPSLRTSHPRRRAAPPLRQASHLAKGPRTPPVTAGRPPGPACPDRPAGTARPPSWRGGRRAAAAWAVRRGRGGSGLAGGGRGAGPDWLARSGGRGRARRFCSGGGGDGADMAFVPGQPVTAVVQRIEIHKLRQGDNLILGFSIGGGIDQDPTQNPFSEDKTDKGIYVTRVTEGGPAEVAGLQIGDKIMQVNGWDMTMVTHDQARKRLTKRNEEVVRLLVTRQSLQKAVQQSMMS</sequence>
<dbReference type="Proteomes" id="UP000694553">
    <property type="component" value="Unassembled WGS sequence"/>
</dbReference>
<feature type="region of interest" description="Disordered" evidence="13">
    <location>
        <begin position="24"/>
        <end position="55"/>
    </location>
</feature>
<keyword evidence="9" id="KW-0472">Membrane</keyword>
<evidence type="ECO:0000256" key="3">
    <source>
        <dbReference type="ARBA" id="ARBA00004496"/>
    </source>
</evidence>
<dbReference type="Gene3D" id="2.30.42.10">
    <property type="match status" value="1"/>
</dbReference>
<dbReference type="PANTHER" id="PTHR23119:SF50">
    <property type="entry name" value="PDZ DOMAIN-CONTAINING PROTEIN"/>
    <property type="match status" value="1"/>
</dbReference>
<feature type="domain" description="PDZ" evidence="14">
    <location>
        <begin position="193"/>
        <end position="290"/>
    </location>
</feature>
<gene>
    <name evidence="15" type="primary">TAX1BP3</name>
</gene>
<reference evidence="15" key="2">
    <citation type="submission" date="2025-08" db="UniProtKB">
        <authorList>
            <consortium name="Ensembl"/>
        </authorList>
    </citation>
    <scope>IDENTIFICATION</scope>
</reference>
<feature type="compositionally biased region" description="Low complexity" evidence="13">
    <location>
        <begin position="118"/>
        <end position="127"/>
    </location>
</feature>
<dbReference type="SMART" id="SM00228">
    <property type="entry name" value="PDZ"/>
    <property type="match status" value="1"/>
</dbReference>
<keyword evidence="7" id="KW-0879">Wnt signaling pathway</keyword>
<evidence type="ECO:0000256" key="4">
    <source>
        <dbReference type="ARBA" id="ARBA00022475"/>
    </source>
</evidence>
<evidence type="ECO:0000259" key="14">
    <source>
        <dbReference type="PROSITE" id="PS50106"/>
    </source>
</evidence>
<dbReference type="GO" id="GO:0014069">
    <property type="term" value="C:postsynaptic density"/>
    <property type="evidence" value="ECO:0007669"/>
    <property type="project" value="TreeGrafter"/>
</dbReference>
<protein>
    <recommendedName>
        <fullName evidence="11">Tax1-binding protein 3</fullName>
    </recommendedName>
    <alternativeName>
        <fullName evidence="12">Tax interaction protein 1</fullName>
    </alternativeName>
</protein>
<dbReference type="SUPFAM" id="SSF50156">
    <property type="entry name" value="PDZ domain-like"/>
    <property type="match status" value="1"/>
</dbReference>
<accession>A0A8C3DW43</accession>
<dbReference type="InterPro" id="IPR036034">
    <property type="entry name" value="PDZ_sf"/>
</dbReference>
<name>A0A8C3DW43_CORMO</name>
<keyword evidence="10" id="KW-0539">Nucleus</keyword>
<evidence type="ECO:0000256" key="7">
    <source>
        <dbReference type="ARBA" id="ARBA00022687"/>
    </source>
</evidence>
<dbReference type="Ensembl" id="ENSCMUT00000012764.2">
    <property type="protein sequence ID" value="ENSCMUP00000011863.2"/>
    <property type="gene ID" value="ENSCMUG00000007511.2"/>
</dbReference>